<dbReference type="RefSeq" id="WP_090507081.1">
    <property type="nucleotide sequence ID" value="NZ_FNWL01000002.1"/>
</dbReference>
<name>A0A1H6G1M9_9EURY</name>
<dbReference type="AlphaFoldDB" id="A0A1H6G1M9"/>
<evidence type="ECO:0000313" key="6">
    <source>
        <dbReference type="EMBL" id="SEH15805.1"/>
    </source>
</evidence>
<protein>
    <submittedName>
        <fullName evidence="6">Protein-S-isoprenylcysteine O-methyltransferase Ste14</fullName>
    </submittedName>
</protein>
<comment type="subcellular location">
    <subcellularLocation>
        <location evidence="1">Membrane</location>
        <topology evidence="1">Multi-pass membrane protein</topology>
    </subcellularLocation>
</comment>
<dbReference type="GO" id="GO:0016020">
    <property type="term" value="C:membrane"/>
    <property type="evidence" value="ECO:0007669"/>
    <property type="project" value="UniProtKB-SubCell"/>
</dbReference>
<dbReference type="InterPro" id="IPR052527">
    <property type="entry name" value="Metal_cation-efflux_comp"/>
</dbReference>
<dbReference type="OrthoDB" id="148346at2157"/>
<keyword evidence="7" id="KW-1185">Reference proteome</keyword>
<evidence type="ECO:0000256" key="2">
    <source>
        <dbReference type="ARBA" id="ARBA00022692"/>
    </source>
</evidence>
<evidence type="ECO:0000256" key="3">
    <source>
        <dbReference type="ARBA" id="ARBA00022989"/>
    </source>
</evidence>
<keyword evidence="3 5" id="KW-1133">Transmembrane helix</keyword>
<proteinExistence type="predicted"/>
<keyword evidence="4 5" id="KW-0472">Membrane</keyword>
<evidence type="ECO:0000313" key="7">
    <source>
        <dbReference type="Proteomes" id="UP000199112"/>
    </source>
</evidence>
<dbReference type="InterPro" id="IPR007269">
    <property type="entry name" value="ICMT_MeTrfase"/>
</dbReference>
<evidence type="ECO:0000256" key="1">
    <source>
        <dbReference type="ARBA" id="ARBA00004141"/>
    </source>
</evidence>
<organism evidence="6 7">
    <name type="scientific">Natronorubrum sediminis</name>
    <dbReference type="NCBI Taxonomy" id="640943"/>
    <lineage>
        <taxon>Archaea</taxon>
        <taxon>Methanobacteriati</taxon>
        <taxon>Methanobacteriota</taxon>
        <taxon>Stenosarchaea group</taxon>
        <taxon>Halobacteria</taxon>
        <taxon>Halobacteriales</taxon>
        <taxon>Natrialbaceae</taxon>
        <taxon>Natronorubrum</taxon>
    </lineage>
</organism>
<reference evidence="7" key="1">
    <citation type="submission" date="2016-10" db="EMBL/GenBank/DDBJ databases">
        <authorList>
            <person name="Varghese N."/>
            <person name="Submissions S."/>
        </authorList>
    </citation>
    <scope>NUCLEOTIDE SEQUENCE [LARGE SCALE GENOMIC DNA]</scope>
    <source>
        <strain evidence="7">CGMCC 1.8981</strain>
    </source>
</reference>
<dbReference type="GO" id="GO:0032259">
    <property type="term" value="P:methylation"/>
    <property type="evidence" value="ECO:0007669"/>
    <property type="project" value="UniProtKB-KW"/>
</dbReference>
<dbReference type="PANTHER" id="PTHR43847:SF1">
    <property type="entry name" value="BLL3993 PROTEIN"/>
    <property type="match status" value="1"/>
</dbReference>
<keyword evidence="2 5" id="KW-0812">Transmembrane</keyword>
<dbReference type="Gene3D" id="1.20.120.1630">
    <property type="match status" value="1"/>
</dbReference>
<dbReference type="GO" id="GO:0004671">
    <property type="term" value="F:protein C-terminal S-isoprenylcysteine carboxyl O-methyltransferase activity"/>
    <property type="evidence" value="ECO:0007669"/>
    <property type="project" value="InterPro"/>
</dbReference>
<dbReference type="PANTHER" id="PTHR43847">
    <property type="entry name" value="BLL3993 PROTEIN"/>
    <property type="match status" value="1"/>
</dbReference>
<feature type="transmembrane region" description="Helical" evidence="5">
    <location>
        <begin position="48"/>
        <end position="70"/>
    </location>
</feature>
<gene>
    <name evidence="6" type="ORF">SAMN04487967_2251</name>
</gene>
<sequence>MLPEIGSELLSTVALLAAIGVWIVSDWSIAFAHRGTADDSRDQGSKYAIGAAVVGGVLAAVLLSQIAPSLSVPAPTVAFWLGVGAILLGVVLRQYAVRTLGDGFDLEVRVDAADEVVDSGPYRWVRHPSYTGALLSLVGVGITVGNWLSIAVALLAGIAGYGYRIRVEERALRETLGERYAAYANRTPYRLVPGIW</sequence>
<dbReference type="EMBL" id="FNWL01000002">
    <property type="protein sequence ID" value="SEH15805.1"/>
    <property type="molecule type" value="Genomic_DNA"/>
</dbReference>
<feature type="transmembrane region" description="Helical" evidence="5">
    <location>
        <begin position="133"/>
        <end position="163"/>
    </location>
</feature>
<keyword evidence="6" id="KW-0489">Methyltransferase</keyword>
<dbReference type="Pfam" id="PF04140">
    <property type="entry name" value="ICMT"/>
    <property type="match status" value="1"/>
</dbReference>
<dbReference type="Proteomes" id="UP000199112">
    <property type="component" value="Unassembled WGS sequence"/>
</dbReference>
<feature type="transmembrane region" description="Helical" evidence="5">
    <location>
        <begin position="77"/>
        <end position="96"/>
    </location>
</feature>
<evidence type="ECO:0000256" key="4">
    <source>
        <dbReference type="ARBA" id="ARBA00023136"/>
    </source>
</evidence>
<accession>A0A1H6G1M9</accession>
<keyword evidence="6" id="KW-0808">Transferase</keyword>
<evidence type="ECO:0000256" key="5">
    <source>
        <dbReference type="SAM" id="Phobius"/>
    </source>
</evidence>